<comment type="caution">
    <text evidence="2">The sequence shown here is derived from an EMBL/GenBank/DDBJ whole genome shotgun (WGS) entry which is preliminary data.</text>
</comment>
<evidence type="ECO:0000313" key="3">
    <source>
        <dbReference type="Proteomes" id="UP000237000"/>
    </source>
</evidence>
<feature type="compositionally biased region" description="Basic residues" evidence="1">
    <location>
        <begin position="27"/>
        <end position="36"/>
    </location>
</feature>
<feature type="region of interest" description="Disordered" evidence="1">
    <location>
        <begin position="1"/>
        <end position="55"/>
    </location>
</feature>
<dbReference type="AlphaFoldDB" id="A0A2P5F1Z6"/>
<gene>
    <name evidence="2" type="ORF">TorRG33x02_123870</name>
</gene>
<feature type="non-terminal residue" evidence="2">
    <location>
        <position position="1"/>
    </location>
</feature>
<protein>
    <submittedName>
        <fullName evidence="2">Uncharacterized protein</fullName>
    </submittedName>
</protein>
<sequence>LWNLAGESPVNSIDSDGKLVNNSVEVKRKKERKKERKDKEKEKEKERVVACEQNL</sequence>
<dbReference type="InParanoid" id="A0A2P5F1Z6"/>
<dbReference type="Proteomes" id="UP000237000">
    <property type="component" value="Unassembled WGS sequence"/>
</dbReference>
<organism evidence="2 3">
    <name type="scientific">Trema orientale</name>
    <name type="common">Charcoal tree</name>
    <name type="synonym">Celtis orientalis</name>
    <dbReference type="NCBI Taxonomy" id="63057"/>
    <lineage>
        <taxon>Eukaryota</taxon>
        <taxon>Viridiplantae</taxon>
        <taxon>Streptophyta</taxon>
        <taxon>Embryophyta</taxon>
        <taxon>Tracheophyta</taxon>
        <taxon>Spermatophyta</taxon>
        <taxon>Magnoliopsida</taxon>
        <taxon>eudicotyledons</taxon>
        <taxon>Gunneridae</taxon>
        <taxon>Pentapetalae</taxon>
        <taxon>rosids</taxon>
        <taxon>fabids</taxon>
        <taxon>Rosales</taxon>
        <taxon>Cannabaceae</taxon>
        <taxon>Trema</taxon>
    </lineage>
</organism>
<dbReference type="EMBL" id="JXTC01000071">
    <property type="protein sequence ID" value="PON91789.1"/>
    <property type="molecule type" value="Genomic_DNA"/>
</dbReference>
<keyword evidence="3" id="KW-1185">Reference proteome</keyword>
<evidence type="ECO:0000256" key="1">
    <source>
        <dbReference type="SAM" id="MobiDB-lite"/>
    </source>
</evidence>
<name>A0A2P5F1Z6_TREOI</name>
<reference evidence="3" key="1">
    <citation type="submission" date="2016-06" db="EMBL/GenBank/DDBJ databases">
        <title>Parallel loss of symbiosis genes in relatives of nitrogen-fixing non-legume Parasponia.</title>
        <authorList>
            <person name="Van Velzen R."/>
            <person name="Holmer R."/>
            <person name="Bu F."/>
            <person name="Rutten L."/>
            <person name="Van Zeijl A."/>
            <person name="Liu W."/>
            <person name="Santuari L."/>
            <person name="Cao Q."/>
            <person name="Sharma T."/>
            <person name="Shen D."/>
            <person name="Roswanjaya Y."/>
            <person name="Wardhani T."/>
            <person name="Kalhor M.S."/>
            <person name="Jansen J."/>
            <person name="Van den Hoogen J."/>
            <person name="Gungor B."/>
            <person name="Hartog M."/>
            <person name="Hontelez J."/>
            <person name="Verver J."/>
            <person name="Yang W.-C."/>
            <person name="Schijlen E."/>
            <person name="Repin R."/>
            <person name="Schilthuizen M."/>
            <person name="Schranz E."/>
            <person name="Heidstra R."/>
            <person name="Miyata K."/>
            <person name="Fedorova E."/>
            <person name="Kohlen W."/>
            <person name="Bisseling T."/>
            <person name="Smit S."/>
            <person name="Geurts R."/>
        </authorList>
    </citation>
    <scope>NUCLEOTIDE SEQUENCE [LARGE SCALE GENOMIC DNA]</scope>
    <source>
        <strain evidence="3">cv. RG33-2</strain>
    </source>
</reference>
<proteinExistence type="predicted"/>
<feature type="compositionally biased region" description="Basic and acidic residues" evidence="1">
    <location>
        <begin position="37"/>
        <end position="49"/>
    </location>
</feature>
<accession>A0A2P5F1Z6</accession>
<evidence type="ECO:0000313" key="2">
    <source>
        <dbReference type="EMBL" id="PON91789.1"/>
    </source>
</evidence>